<evidence type="ECO:0000313" key="1">
    <source>
        <dbReference type="EMBL" id="KAJ9584670.1"/>
    </source>
</evidence>
<feature type="non-terminal residue" evidence="1">
    <location>
        <position position="1"/>
    </location>
</feature>
<name>A0AAD7ZQE7_DIPPU</name>
<dbReference type="Proteomes" id="UP001233999">
    <property type="component" value="Unassembled WGS sequence"/>
</dbReference>
<feature type="non-terminal residue" evidence="1">
    <location>
        <position position="59"/>
    </location>
</feature>
<sequence>PNARLRKERTHPVVSFSSSPLLLLTSVEENPTILMRVREINTHLGEVVGLIPNPQPGGP</sequence>
<accession>A0AAD7ZQE7</accession>
<gene>
    <name evidence="1" type="ORF">L9F63_020995</name>
</gene>
<reference evidence="1" key="1">
    <citation type="journal article" date="2023" name="IScience">
        <title>Live-bearing cockroach genome reveals convergent evolutionary mechanisms linked to viviparity in insects and beyond.</title>
        <authorList>
            <person name="Fouks B."/>
            <person name="Harrison M.C."/>
            <person name="Mikhailova A.A."/>
            <person name="Marchal E."/>
            <person name="English S."/>
            <person name="Carruthers M."/>
            <person name="Jennings E.C."/>
            <person name="Chiamaka E.L."/>
            <person name="Frigard R.A."/>
            <person name="Pippel M."/>
            <person name="Attardo G.M."/>
            <person name="Benoit J.B."/>
            <person name="Bornberg-Bauer E."/>
            <person name="Tobe S.S."/>
        </authorList>
    </citation>
    <scope>NUCLEOTIDE SEQUENCE</scope>
    <source>
        <strain evidence="1">Stay&amp;Tobe</strain>
    </source>
</reference>
<evidence type="ECO:0000313" key="2">
    <source>
        <dbReference type="Proteomes" id="UP001233999"/>
    </source>
</evidence>
<keyword evidence="2" id="KW-1185">Reference proteome</keyword>
<dbReference type="AlphaFoldDB" id="A0AAD7ZQE7"/>
<protein>
    <submittedName>
        <fullName evidence="1">Uncharacterized protein</fullName>
    </submittedName>
</protein>
<reference evidence="1" key="2">
    <citation type="submission" date="2023-05" db="EMBL/GenBank/DDBJ databases">
        <authorList>
            <person name="Fouks B."/>
        </authorList>
    </citation>
    <scope>NUCLEOTIDE SEQUENCE</scope>
    <source>
        <strain evidence="1">Stay&amp;Tobe</strain>
        <tissue evidence="1">Testes</tissue>
    </source>
</reference>
<dbReference type="EMBL" id="JASPKZ010007375">
    <property type="protein sequence ID" value="KAJ9584670.1"/>
    <property type="molecule type" value="Genomic_DNA"/>
</dbReference>
<organism evidence="1 2">
    <name type="scientific">Diploptera punctata</name>
    <name type="common">Pacific beetle cockroach</name>
    <dbReference type="NCBI Taxonomy" id="6984"/>
    <lineage>
        <taxon>Eukaryota</taxon>
        <taxon>Metazoa</taxon>
        <taxon>Ecdysozoa</taxon>
        <taxon>Arthropoda</taxon>
        <taxon>Hexapoda</taxon>
        <taxon>Insecta</taxon>
        <taxon>Pterygota</taxon>
        <taxon>Neoptera</taxon>
        <taxon>Polyneoptera</taxon>
        <taxon>Dictyoptera</taxon>
        <taxon>Blattodea</taxon>
        <taxon>Blaberoidea</taxon>
        <taxon>Blaberidae</taxon>
        <taxon>Diplopterinae</taxon>
        <taxon>Diploptera</taxon>
    </lineage>
</organism>
<proteinExistence type="predicted"/>
<comment type="caution">
    <text evidence="1">The sequence shown here is derived from an EMBL/GenBank/DDBJ whole genome shotgun (WGS) entry which is preliminary data.</text>
</comment>